<sequence>MRSGKEILLSDMEFRLLDELFRKRNQIVPTSDLIYALWNTVPTACRANLANLIYRLRNHLGDRSLIVSVHGVGYMLRVSQDYLERIVNQMVTMVVA</sequence>
<dbReference type="EMBL" id="CP002902">
    <property type="protein sequence ID" value="AEJ45128.1"/>
    <property type="molecule type" value="Genomic_DNA"/>
</dbReference>
<dbReference type="GO" id="GO:0003677">
    <property type="term" value="F:DNA binding"/>
    <property type="evidence" value="ECO:0007669"/>
    <property type="project" value="UniProtKB-UniRule"/>
</dbReference>
<dbReference type="GO" id="GO:0000160">
    <property type="term" value="P:phosphorelay signal transduction system"/>
    <property type="evidence" value="ECO:0007669"/>
    <property type="project" value="InterPro"/>
</dbReference>
<accession>F8IE90</accession>
<dbReference type="eggNOG" id="COG0745">
    <property type="taxonomic scope" value="Bacteria"/>
</dbReference>
<evidence type="ECO:0000259" key="5">
    <source>
        <dbReference type="PROSITE" id="PS51755"/>
    </source>
</evidence>
<keyword evidence="2 4" id="KW-0238">DNA-binding</keyword>
<dbReference type="PROSITE" id="PS51755">
    <property type="entry name" value="OMPR_PHOB"/>
    <property type="match status" value="1"/>
</dbReference>
<dbReference type="AlphaFoldDB" id="F8IE90"/>
<dbReference type="HOGENOM" id="CLU_2353652_0_0_9"/>
<evidence type="ECO:0000256" key="2">
    <source>
        <dbReference type="ARBA" id="ARBA00023125"/>
    </source>
</evidence>
<protein>
    <recommendedName>
        <fullName evidence="5">OmpR/PhoB-type domain-containing protein</fullName>
    </recommendedName>
</protein>
<dbReference type="InterPro" id="IPR001867">
    <property type="entry name" value="OmpR/PhoB-type_DNA-bd"/>
</dbReference>
<keyword evidence="1" id="KW-0805">Transcription regulation</keyword>
<dbReference type="InterPro" id="IPR036388">
    <property type="entry name" value="WH-like_DNA-bd_sf"/>
</dbReference>
<dbReference type="InterPro" id="IPR016032">
    <property type="entry name" value="Sig_transdc_resp-reg_C-effctor"/>
</dbReference>
<proteinExistence type="predicted"/>
<reference evidence="6 7" key="1">
    <citation type="journal article" date="2011" name="J. Bacteriol.">
        <title>Complete Genome Sequence of Alicyclobacillus acidocaldarius Strain Tc-4-1.</title>
        <authorList>
            <person name="Chen Y."/>
            <person name="He Y."/>
            <person name="Zhang B."/>
            <person name="Yang J."/>
            <person name="Li W."/>
            <person name="Dong Z."/>
            <person name="Hu S."/>
        </authorList>
    </citation>
    <scope>NUCLEOTIDE SEQUENCE [LARGE SCALE GENOMIC DNA]</scope>
    <source>
        <strain evidence="6 7">Tc-4-1</strain>
    </source>
</reference>
<dbReference type="Gene3D" id="1.10.10.10">
    <property type="entry name" value="Winged helix-like DNA-binding domain superfamily/Winged helix DNA-binding domain"/>
    <property type="match status" value="1"/>
</dbReference>
<dbReference type="Proteomes" id="UP000000292">
    <property type="component" value="Chromosome"/>
</dbReference>
<reference evidence="7" key="2">
    <citation type="submission" date="2011-06" db="EMBL/GenBank/DDBJ databases">
        <title>The complete genome sequence of Alicyclobacillus acidocaldarius sp. Tc-4-1.</title>
        <authorList>
            <person name="Chen Y."/>
            <person name="He Y."/>
            <person name="Dong Z."/>
            <person name="Hu S."/>
        </authorList>
    </citation>
    <scope>NUCLEOTIDE SEQUENCE [LARGE SCALE GENOMIC DNA]</scope>
    <source>
        <strain evidence="7">Tc-4-1</strain>
    </source>
</reference>
<evidence type="ECO:0000256" key="3">
    <source>
        <dbReference type="ARBA" id="ARBA00023163"/>
    </source>
</evidence>
<feature type="DNA-binding region" description="OmpR/PhoB-type" evidence="4">
    <location>
        <begin position="1"/>
        <end position="78"/>
    </location>
</feature>
<dbReference type="GO" id="GO:0006355">
    <property type="term" value="P:regulation of DNA-templated transcription"/>
    <property type="evidence" value="ECO:0007669"/>
    <property type="project" value="InterPro"/>
</dbReference>
<evidence type="ECO:0000313" key="7">
    <source>
        <dbReference type="Proteomes" id="UP000000292"/>
    </source>
</evidence>
<feature type="domain" description="OmpR/PhoB-type" evidence="5">
    <location>
        <begin position="1"/>
        <end position="78"/>
    </location>
</feature>
<dbReference type="STRING" id="1048834.TC41_3249"/>
<evidence type="ECO:0000256" key="4">
    <source>
        <dbReference type="PROSITE-ProRule" id="PRU01091"/>
    </source>
</evidence>
<dbReference type="CDD" id="cd00383">
    <property type="entry name" value="trans_reg_C"/>
    <property type="match status" value="1"/>
</dbReference>
<dbReference type="SUPFAM" id="SSF46894">
    <property type="entry name" value="C-terminal effector domain of the bipartite response regulators"/>
    <property type="match status" value="1"/>
</dbReference>
<keyword evidence="3" id="KW-0804">Transcription</keyword>
<organism evidence="6 7">
    <name type="scientific">Alicyclobacillus acidocaldarius (strain Tc-4-1)</name>
    <name type="common">Bacillus acidocaldarius</name>
    <dbReference type="NCBI Taxonomy" id="1048834"/>
    <lineage>
        <taxon>Bacteria</taxon>
        <taxon>Bacillati</taxon>
        <taxon>Bacillota</taxon>
        <taxon>Bacilli</taxon>
        <taxon>Bacillales</taxon>
        <taxon>Alicyclobacillaceae</taxon>
        <taxon>Alicyclobacillus</taxon>
    </lineage>
</organism>
<dbReference type="Pfam" id="PF00486">
    <property type="entry name" value="Trans_reg_C"/>
    <property type="match status" value="1"/>
</dbReference>
<name>F8IE90_ALIAT</name>
<dbReference type="SMART" id="SM00862">
    <property type="entry name" value="Trans_reg_C"/>
    <property type="match status" value="1"/>
</dbReference>
<evidence type="ECO:0000313" key="6">
    <source>
        <dbReference type="EMBL" id="AEJ45128.1"/>
    </source>
</evidence>
<dbReference type="KEGG" id="aad:TC41_3249"/>
<evidence type="ECO:0000256" key="1">
    <source>
        <dbReference type="ARBA" id="ARBA00023015"/>
    </source>
</evidence>
<gene>
    <name evidence="6" type="ordered locus">TC41_3249</name>
</gene>